<accession>A0A8J3H878</accession>
<gene>
    <name evidence="2" type="ORF">GCM10010961_21300</name>
</gene>
<dbReference type="RefSeq" id="WP_028093697.1">
    <property type="nucleotide sequence ID" value="NZ_BNAP01000007.1"/>
</dbReference>
<protein>
    <recommendedName>
        <fullName evidence="4">DUF2842 domain-containing protein</fullName>
    </recommendedName>
</protein>
<comment type="caution">
    <text evidence="2">The sequence shown here is derived from an EMBL/GenBank/DDBJ whole genome shotgun (WGS) entry which is preliminary data.</text>
</comment>
<feature type="transmembrane region" description="Helical" evidence="1">
    <location>
        <begin position="47"/>
        <end position="65"/>
    </location>
</feature>
<dbReference type="InterPro" id="IPR021265">
    <property type="entry name" value="DUF2842"/>
</dbReference>
<reference evidence="2" key="1">
    <citation type="journal article" date="2014" name="Int. J. Syst. Evol. Microbiol.">
        <title>Complete genome sequence of Corynebacterium casei LMG S-19264T (=DSM 44701T), isolated from a smear-ripened cheese.</title>
        <authorList>
            <consortium name="US DOE Joint Genome Institute (JGI-PGF)"/>
            <person name="Walter F."/>
            <person name="Albersmeier A."/>
            <person name="Kalinowski J."/>
            <person name="Ruckert C."/>
        </authorList>
    </citation>
    <scope>NUCLEOTIDE SEQUENCE</scope>
    <source>
        <strain evidence="2">CGMCC 1.7081</strain>
    </source>
</reference>
<evidence type="ECO:0000313" key="3">
    <source>
        <dbReference type="Proteomes" id="UP000611500"/>
    </source>
</evidence>
<reference evidence="2" key="2">
    <citation type="submission" date="2020-09" db="EMBL/GenBank/DDBJ databases">
        <authorList>
            <person name="Sun Q."/>
            <person name="Zhou Y."/>
        </authorList>
    </citation>
    <scope>NUCLEOTIDE SEQUENCE</scope>
    <source>
        <strain evidence="2">CGMCC 1.7081</strain>
    </source>
</reference>
<sequence>MAGDPTLSYKARRRWSLVILLVGMPAYIVVAVTLLNWLDRPPLWVELLVYVALGILWALPFKFVFRGVGQADPKAEDDRDESEEP</sequence>
<keyword evidence="1" id="KW-0472">Membrane</keyword>
<dbReference type="AlphaFoldDB" id="A0A8J3H878"/>
<organism evidence="2 3">
    <name type="scientific">Pseudodonghicola xiamenensis</name>
    <dbReference type="NCBI Taxonomy" id="337702"/>
    <lineage>
        <taxon>Bacteria</taxon>
        <taxon>Pseudomonadati</taxon>
        <taxon>Pseudomonadota</taxon>
        <taxon>Alphaproteobacteria</taxon>
        <taxon>Rhodobacterales</taxon>
        <taxon>Paracoccaceae</taxon>
        <taxon>Pseudodonghicola</taxon>
    </lineage>
</organism>
<evidence type="ECO:0000313" key="2">
    <source>
        <dbReference type="EMBL" id="GHG90594.1"/>
    </source>
</evidence>
<keyword evidence="1" id="KW-1133">Transmembrane helix</keyword>
<dbReference type="Proteomes" id="UP000611500">
    <property type="component" value="Unassembled WGS sequence"/>
</dbReference>
<dbReference type="Pfam" id="PF11003">
    <property type="entry name" value="DUF2842"/>
    <property type="match status" value="1"/>
</dbReference>
<keyword evidence="1" id="KW-0812">Transmembrane</keyword>
<proteinExistence type="predicted"/>
<feature type="transmembrane region" description="Helical" evidence="1">
    <location>
        <begin position="15"/>
        <end position="35"/>
    </location>
</feature>
<keyword evidence="3" id="KW-1185">Reference proteome</keyword>
<evidence type="ECO:0008006" key="4">
    <source>
        <dbReference type="Google" id="ProtNLM"/>
    </source>
</evidence>
<dbReference type="EMBL" id="BNAP01000007">
    <property type="protein sequence ID" value="GHG90594.1"/>
    <property type="molecule type" value="Genomic_DNA"/>
</dbReference>
<evidence type="ECO:0000256" key="1">
    <source>
        <dbReference type="SAM" id="Phobius"/>
    </source>
</evidence>
<name>A0A8J3H878_9RHOB</name>